<dbReference type="RefSeq" id="WP_116883131.1">
    <property type="nucleotide sequence ID" value="NZ_CABMMC010000077.1"/>
</dbReference>
<comment type="pathway">
    <text evidence="5">Amino-acid biosynthesis; L-arginine biosynthesis; N(2)-acetyl-L-ornithine from L-glutamate: step 4/4.</text>
</comment>
<comment type="subcellular location">
    <subcellularLocation>
        <location evidence="5">Cytoplasm</location>
    </subcellularLocation>
</comment>
<dbReference type="InterPro" id="IPR004636">
    <property type="entry name" value="AcOrn/SuccOrn_fam"/>
</dbReference>
<dbReference type="GO" id="GO:0030170">
    <property type="term" value="F:pyridoxal phosphate binding"/>
    <property type="evidence" value="ECO:0007669"/>
    <property type="project" value="InterPro"/>
</dbReference>
<evidence type="ECO:0000256" key="1">
    <source>
        <dbReference type="ARBA" id="ARBA00022576"/>
    </source>
</evidence>
<gene>
    <name evidence="5" type="primary">argD</name>
    <name evidence="6" type="ORF">C8D82_10613</name>
</gene>
<keyword evidence="5" id="KW-0963">Cytoplasm</keyword>
<keyword evidence="2 5" id="KW-0028">Amino-acid biosynthesis</keyword>
<name>A0A2U1B736_9BACT</name>
<dbReference type="AlphaFoldDB" id="A0A2U1B736"/>
<comment type="cofactor">
    <cofactor evidence="5">
        <name>pyridoxal 5'-phosphate</name>
        <dbReference type="ChEBI" id="CHEBI:597326"/>
    </cofactor>
    <text evidence="5">Binds 1 pyridoxal phosphate per subunit.</text>
</comment>
<feature type="modified residue" description="N6-(pyridoxal phosphate)lysine" evidence="5">
    <location>
        <position position="250"/>
    </location>
</feature>
<dbReference type="CDD" id="cd00610">
    <property type="entry name" value="OAT_like"/>
    <property type="match status" value="1"/>
</dbReference>
<dbReference type="SUPFAM" id="SSF53383">
    <property type="entry name" value="PLP-dependent transferases"/>
    <property type="match status" value="1"/>
</dbReference>
<proteinExistence type="inferred from homology"/>
<dbReference type="PANTHER" id="PTHR11986">
    <property type="entry name" value="AMINOTRANSFERASE CLASS III"/>
    <property type="match status" value="1"/>
</dbReference>
<comment type="similarity">
    <text evidence="5">Belongs to the class-III pyridoxal-phosphate-dependent aminotransferase family. ArgD subfamily.</text>
</comment>
<dbReference type="FunFam" id="3.40.640.10:FF:000004">
    <property type="entry name" value="Acetylornithine aminotransferase"/>
    <property type="match status" value="1"/>
</dbReference>
<keyword evidence="7" id="KW-1185">Reference proteome</keyword>
<dbReference type="InterPro" id="IPR049704">
    <property type="entry name" value="Aminotrans_3_PPA_site"/>
</dbReference>
<evidence type="ECO:0000313" key="6">
    <source>
        <dbReference type="EMBL" id="PVY44496.1"/>
    </source>
</evidence>
<reference evidence="6 7" key="1">
    <citation type="submission" date="2018-04" db="EMBL/GenBank/DDBJ databases">
        <title>Genomic Encyclopedia of Type Strains, Phase IV (KMG-IV): sequencing the most valuable type-strain genomes for metagenomic binning, comparative biology and taxonomic classification.</title>
        <authorList>
            <person name="Goeker M."/>
        </authorList>
    </citation>
    <scope>NUCLEOTIDE SEQUENCE [LARGE SCALE GENOMIC DNA]</scope>
    <source>
        <strain evidence="6 7">DSM 14823</strain>
    </source>
</reference>
<dbReference type="InterPro" id="IPR015422">
    <property type="entry name" value="PyrdxlP-dep_Trfase_small"/>
</dbReference>
<feature type="binding site" evidence="5">
    <location>
        <position position="279"/>
    </location>
    <ligand>
        <name>pyridoxal 5'-phosphate</name>
        <dbReference type="ChEBI" id="CHEBI:597326"/>
    </ligand>
</feature>
<protein>
    <recommendedName>
        <fullName evidence="5">Acetylornithine aminotransferase</fullName>
        <shortName evidence="5">ACOAT</shortName>
        <ecNumber evidence="5">2.6.1.11</ecNumber>
    </recommendedName>
</protein>
<dbReference type="PANTHER" id="PTHR11986:SF79">
    <property type="entry name" value="ACETYLORNITHINE AMINOTRANSFERASE, MITOCHONDRIAL"/>
    <property type="match status" value="1"/>
</dbReference>
<dbReference type="NCBIfam" id="NF002325">
    <property type="entry name" value="PRK01278.1"/>
    <property type="match status" value="1"/>
</dbReference>
<feature type="binding site" evidence="5">
    <location>
        <position position="139"/>
    </location>
    <ligand>
        <name>N(2)-acetyl-L-ornithine</name>
        <dbReference type="ChEBI" id="CHEBI:57805"/>
    </ligand>
</feature>
<sequence>MENLYETTVERYRNYVMPTYAPKILFTRGQGTRLWDADNREYLDFASGISVCNLGHCNPRVTEAIREQAGKLVHVSNLYMNEMMPRLAEKLITSGMDGVVFFCNSGAEANEGMSKFARKYGNATGRNEIISMDNSFHGRTLATLAETGRAKYRKGFEPEVPGFKQVPFNNFAALEAAVSANTCAILLEPVQGEGGILPADAEYLKKVRALCDEKDILLLFDEVQCGMGRIGTRFAWQSFGVEPDALSMAKAIANGLPMGAFIVKRKYADVLKVGMHASTFGGTPLVSAAALAVQQAFDEDGVLENCRIQGDYLRAKLVEIGKPYSFVKTVRGMGLMIGVVLDREAATLAGILLKHNLVVLTAGETVLRLLPPLTITRADADEALEKIAAGLAELDRMIREEQK</sequence>
<feature type="binding site" evidence="5">
    <location>
        <begin position="106"/>
        <end position="107"/>
    </location>
    <ligand>
        <name>pyridoxal 5'-phosphate</name>
        <dbReference type="ChEBI" id="CHEBI:597326"/>
    </ligand>
</feature>
<comment type="caution">
    <text evidence="6">The sequence shown here is derived from an EMBL/GenBank/DDBJ whole genome shotgun (WGS) entry which is preliminary data.</text>
</comment>
<evidence type="ECO:0000256" key="5">
    <source>
        <dbReference type="HAMAP-Rule" id="MF_01107"/>
    </source>
</evidence>
<dbReference type="PROSITE" id="PS00600">
    <property type="entry name" value="AA_TRANSFER_CLASS_3"/>
    <property type="match status" value="1"/>
</dbReference>
<dbReference type="EC" id="2.6.1.11" evidence="5"/>
<dbReference type="InterPro" id="IPR015424">
    <property type="entry name" value="PyrdxlP-dep_Trfase"/>
</dbReference>
<accession>A0A2U1B736</accession>
<dbReference type="InterPro" id="IPR015421">
    <property type="entry name" value="PyrdxlP-dep_Trfase_major"/>
</dbReference>
<dbReference type="GO" id="GO:0042802">
    <property type="term" value="F:identical protein binding"/>
    <property type="evidence" value="ECO:0007669"/>
    <property type="project" value="TreeGrafter"/>
</dbReference>
<comment type="catalytic activity">
    <reaction evidence="5">
        <text>N(2)-acetyl-L-ornithine + 2-oxoglutarate = N-acetyl-L-glutamate 5-semialdehyde + L-glutamate</text>
        <dbReference type="Rhea" id="RHEA:18049"/>
        <dbReference type="ChEBI" id="CHEBI:16810"/>
        <dbReference type="ChEBI" id="CHEBI:29123"/>
        <dbReference type="ChEBI" id="CHEBI:29985"/>
        <dbReference type="ChEBI" id="CHEBI:57805"/>
        <dbReference type="EC" id="2.6.1.11"/>
    </reaction>
</comment>
<dbReference type="NCBIfam" id="TIGR00707">
    <property type="entry name" value="argD"/>
    <property type="match status" value="1"/>
</dbReference>
<dbReference type="OrthoDB" id="9807885at2"/>
<dbReference type="HAMAP" id="MF_01107">
    <property type="entry name" value="ArgD_aminotrans_3"/>
    <property type="match status" value="1"/>
</dbReference>
<feature type="binding site" evidence="5">
    <location>
        <position position="278"/>
    </location>
    <ligand>
        <name>N(2)-acetyl-L-ornithine</name>
        <dbReference type="ChEBI" id="CHEBI:57805"/>
    </ligand>
</feature>
<evidence type="ECO:0000256" key="2">
    <source>
        <dbReference type="ARBA" id="ARBA00022605"/>
    </source>
</evidence>
<keyword evidence="4 5" id="KW-0663">Pyridoxal phosphate</keyword>
<comment type="miscellaneous">
    <text evidence="5">May also have succinyldiaminopimelate aminotransferase activity, thus carrying out the corresponding step in lysine biosynthesis.</text>
</comment>
<dbReference type="Proteomes" id="UP000245959">
    <property type="component" value="Unassembled WGS sequence"/>
</dbReference>
<dbReference type="EMBL" id="QEKH01000006">
    <property type="protein sequence ID" value="PVY44496.1"/>
    <property type="molecule type" value="Genomic_DNA"/>
</dbReference>
<dbReference type="InterPro" id="IPR005814">
    <property type="entry name" value="Aminotrans_3"/>
</dbReference>
<dbReference type="Gene3D" id="3.40.640.10">
    <property type="entry name" value="Type I PLP-dependent aspartate aminotransferase-like (Major domain)"/>
    <property type="match status" value="1"/>
</dbReference>
<feature type="binding site" evidence="5">
    <location>
        <begin position="221"/>
        <end position="224"/>
    </location>
    <ligand>
        <name>pyridoxal 5'-phosphate</name>
        <dbReference type="ChEBI" id="CHEBI:597326"/>
    </ligand>
</feature>
<dbReference type="PIRSF" id="PIRSF000521">
    <property type="entry name" value="Transaminase_4ab_Lys_Orn"/>
    <property type="match status" value="1"/>
</dbReference>
<evidence type="ECO:0000313" key="7">
    <source>
        <dbReference type="Proteomes" id="UP000245959"/>
    </source>
</evidence>
<organism evidence="6 7">
    <name type="scientific">Victivallis vadensis</name>
    <dbReference type="NCBI Taxonomy" id="172901"/>
    <lineage>
        <taxon>Bacteria</taxon>
        <taxon>Pseudomonadati</taxon>
        <taxon>Lentisphaerota</taxon>
        <taxon>Lentisphaeria</taxon>
        <taxon>Victivallales</taxon>
        <taxon>Victivallaceae</taxon>
        <taxon>Victivallis</taxon>
    </lineage>
</organism>
<dbReference type="GeneID" id="78294450"/>
<comment type="subunit">
    <text evidence="5">Homodimer.</text>
</comment>
<keyword evidence="5" id="KW-0055">Arginine biosynthesis</keyword>
<dbReference type="Pfam" id="PF00202">
    <property type="entry name" value="Aminotran_3"/>
    <property type="match status" value="1"/>
</dbReference>
<feature type="binding site" evidence="5">
    <location>
        <position position="136"/>
    </location>
    <ligand>
        <name>pyridoxal 5'-phosphate</name>
        <dbReference type="ChEBI" id="CHEBI:597326"/>
    </ligand>
</feature>
<keyword evidence="1 5" id="KW-0032">Aminotransferase</keyword>
<dbReference type="InterPro" id="IPR050103">
    <property type="entry name" value="Class-III_PLP-dep_AT"/>
</dbReference>
<evidence type="ECO:0000256" key="3">
    <source>
        <dbReference type="ARBA" id="ARBA00022679"/>
    </source>
</evidence>
<evidence type="ECO:0000256" key="4">
    <source>
        <dbReference type="ARBA" id="ARBA00022898"/>
    </source>
</evidence>
<dbReference type="GO" id="GO:0006526">
    <property type="term" value="P:L-arginine biosynthetic process"/>
    <property type="evidence" value="ECO:0007669"/>
    <property type="project" value="UniProtKB-UniRule"/>
</dbReference>
<dbReference type="Gene3D" id="3.90.1150.10">
    <property type="entry name" value="Aspartate Aminotransferase, domain 1"/>
    <property type="match status" value="1"/>
</dbReference>
<dbReference type="UniPathway" id="UPA00068">
    <property type="reaction ID" value="UER00109"/>
</dbReference>
<dbReference type="GO" id="GO:0003992">
    <property type="term" value="F:N2-acetyl-L-ornithine:2-oxoglutarate 5-aminotransferase activity"/>
    <property type="evidence" value="ECO:0007669"/>
    <property type="project" value="UniProtKB-UniRule"/>
</dbReference>
<keyword evidence="3 5" id="KW-0808">Transferase</keyword>
<dbReference type="GO" id="GO:0005737">
    <property type="term" value="C:cytoplasm"/>
    <property type="evidence" value="ECO:0007669"/>
    <property type="project" value="UniProtKB-SubCell"/>
</dbReference>